<name>A0ABM7WML6_9ACTN</name>
<protein>
    <submittedName>
        <fullName evidence="2">Uncharacterized protein</fullName>
    </submittedName>
</protein>
<proteinExistence type="predicted"/>
<gene>
    <name evidence="2" type="ORF">CE91St30_29910</name>
</gene>
<feature type="region of interest" description="Disordered" evidence="1">
    <location>
        <begin position="1"/>
        <end position="21"/>
    </location>
</feature>
<sequence length="358" mass="38856">MEDEAAKEAGLATEAEQADAEACEFSPEEIAAFEAADEQDALAALFDYVRTCSTDGRLSVPSEWEEAGIAPDHMGAEGFEMFVYDYLEERRMQREAEQAPQLEAPAYRTATRAVGVPRPFGASAADVAAEGNRGELEAVLNGEEFGESAIPKGGTGLRAGGQDDAPCGEIGGFAAEEVLDSGIGADEPIAGSGQGDDFTGFDVPDGFELVELEGEMTLVPIELDDDAEEIACDDIVVLMGKRSYYLYSKDVMTDRYAHWAFLACEDDRIVTFAECVRDESRTYPRPMAADSLFNEPFNMTEDEVAETWAAISESGEYPDIQTTTASNGDVYFYSTEYLSPAYAASLAEWHAVERGMYL</sequence>
<dbReference type="EMBL" id="AP025564">
    <property type="protein sequence ID" value="BDE97658.1"/>
    <property type="molecule type" value="Genomic_DNA"/>
</dbReference>
<accession>A0ABM7WML6</accession>
<dbReference type="RefSeq" id="WP_102380090.1">
    <property type="nucleotide sequence ID" value="NZ_AP025564.1"/>
</dbReference>
<reference evidence="2 3" key="1">
    <citation type="submission" date="2022-01" db="EMBL/GenBank/DDBJ databases">
        <title>Novel bile acid biosynthetic pathways are enriched in the microbiome of centenarians.</title>
        <authorList>
            <person name="Sato Y."/>
            <person name="Atarashi K."/>
            <person name="Plichta R.D."/>
            <person name="Arai Y."/>
            <person name="Sasajima S."/>
            <person name="Kearney M.S."/>
            <person name="Suda W."/>
            <person name="Takeshita K."/>
            <person name="Sasaki T."/>
            <person name="Okamoto S."/>
            <person name="Skelly N.A."/>
            <person name="Okamura Y."/>
            <person name="Vlamakis H."/>
            <person name="Li Y."/>
            <person name="Tanoue T."/>
            <person name="Takei H."/>
            <person name="Nittono H."/>
            <person name="Narushima S."/>
            <person name="Irie J."/>
            <person name="Itoh H."/>
            <person name="Moriya K."/>
            <person name="Sugiura Y."/>
            <person name="Suematsu M."/>
            <person name="Moritoki N."/>
            <person name="Shibata S."/>
            <person name="Littman R.D."/>
            <person name="Fischbach A.M."/>
            <person name="Uwamino Y."/>
            <person name="Inoue T."/>
            <person name="Honda A."/>
            <person name="Hattori M."/>
            <person name="Murai T."/>
            <person name="Xavier J.R."/>
            <person name="Hirose N."/>
            <person name="Honda K."/>
        </authorList>
    </citation>
    <scope>NUCLEOTIDE SEQUENCE [LARGE SCALE GENOMIC DNA]</scope>
    <source>
        <strain evidence="2 3">CE91-St30</strain>
    </source>
</reference>
<keyword evidence="3" id="KW-1185">Reference proteome</keyword>
<dbReference type="Proteomes" id="UP001320544">
    <property type="component" value="Chromosome"/>
</dbReference>
<evidence type="ECO:0000313" key="3">
    <source>
        <dbReference type="Proteomes" id="UP001320544"/>
    </source>
</evidence>
<organism evidence="2 3">
    <name type="scientific">Raoultibacter timonensis</name>
    <dbReference type="NCBI Taxonomy" id="1907662"/>
    <lineage>
        <taxon>Bacteria</taxon>
        <taxon>Bacillati</taxon>
        <taxon>Actinomycetota</taxon>
        <taxon>Coriobacteriia</taxon>
        <taxon>Eggerthellales</taxon>
        <taxon>Eggerthellaceae</taxon>
        <taxon>Raoultibacter</taxon>
    </lineage>
</organism>
<evidence type="ECO:0000313" key="2">
    <source>
        <dbReference type="EMBL" id="BDE97658.1"/>
    </source>
</evidence>
<evidence type="ECO:0000256" key="1">
    <source>
        <dbReference type="SAM" id="MobiDB-lite"/>
    </source>
</evidence>